<reference evidence="2" key="1">
    <citation type="submission" date="2025-08" db="UniProtKB">
        <authorList>
            <consortium name="RefSeq"/>
        </authorList>
    </citation>
    <scope>IDENTIFICATION</scope>
</reference>
<proteinExistence type="predicted"/>
<accession>A0AC55DAT7</accession>
<evidence type="ECO:0000313" key="1">
    <source>
        <dbReference type="Proteomes" id="UP000694863"/>
    </source>
</evidence>
<dbReference type="Proteomes" id="UP000694863">
    <property type="component" value="Unplaced"/>
</dbReference>
<keyword evidence="1" id="KW-1185">Reference proteome</keyword>
<evidence type="ECO:0000313" key="2">
    <source>
        <dbReference type="RefSeq" id="XP_045148860.1"/>
    </source>
</evidence>
<name>A0AC55DAT7_ECHTE</name>
<sequence length="107" mass="12078">RLCSQATFAGCKRGLWNQREQVALLKIEGFYNRDETKFCLNKRCAYVDKAKNNTRTPGGKPNKTRVTRGKVNRSHGNSGMVQTKFKSNLPVQAIGHRTHGMLCPSRI</sequence>
<dbReference type="RefSeq" id="XP_045148860.1">
    <property type="nucleotide sequence ID" value="XM_045292925.1"/>
</dbReference>
<organism evidence="1 2">
    <name type="scientific">Echinops telfairi</name>
    <name type="common">Lesser hedgehog tenrec</name>
    <dbReference type="NCBI Taxonomy" id="9371"/>
    <lineage>
        <taxon>Eukaryota</taxon>
        <taxon>Metazoa</taxon>
        <taxon>Chordata</taxon>
        <taxon>Craniata</taxon>
        <taxon>Vertebrata</taxon>
        <taxon>Euteleostomi</taxon>
        <taxon>Mammalia</taxon>
        <taxon>Eutheria</taxon>
        <taxon>Afrotheria</taxon>
        <taxon>Tenrecidae</taxon>
        <taxon>Tenrecinae</taxon>
        <taxon>Echinops</taxon>
    </lineage>
</organism>
<gene>
    <name evidence="2" type="primary">LOC105979356</name>
</gene>
<feature type="non-terminal residue" evidence="2">
    <location>
        <position position="1"/>
    </location>
</feature>
<protein>
    <submittedName>
        <fullName evidence="2">60S ribosomal protein L35a-like</fullName>
    </submittedName>
</protein>